<evidence type="ECO:0000259" key="8">
    <source>
        <dbReference type="Pfam" id="PF03636"/>
    </source>
</evidence>
<comment type="caution">
    <text evidence="9">The sequence shown here is derived from an EMBL/GenBank/DDBJ whole genome shotgun (WGS) entry which is preliminary data.</text>
</comment>
<evidence type="ECO:0000256" key="4">
    <source>
        <dbReference type="PIRSR" id="PIRSR036289-50"/>
    </source>
</evidence>
<evidence type="ECO:0000259" key="7">
    <source>
        <dbReference type="Pfam" id="PF03633"/>
    </source>
</evidence>
<dbReference type="InterPro" id="IPR037018">
    <property type="entry name" value="GH65_N"/>
</dbReference>
<sequence length="724" mass="84288">MSWILTNDIYDKKSNKHYEGAYSQGNGYLNIRASFDEDLSEASQNDTFWRLPANVTLEKQRHTLSKWGIYIPGIYGNHPILGEEIINLPYPLGINLFYEGERLDMNTSSFTEFNRQLNLKNGLLQRELNWVTEANNIKVKYTRYCSMATKNMIVQKIELTPQNNGEIIINSFTDSDVTTNGYNHFKEIDIDKECQSVFITTDTDQQIGIHTDLNIVNENVKDNKISIIKNRLNNDTVLQLTVYKKIVIEKRTYFATSIDIDYCGDIKKQLENKIIAYSYEEDLQSHNKIWEEKWNQSDVVVTGNEDVQTAVRFSIYHLLRSANDKDTVAIDAKAYAGEAYFGHYFWDTEVYLLPFFIYTQPEYAKKLIKYRYNTLKGAKSNAEHYGYRGAKYSWESCITGREQCSSWQYADFEVHVTADVIFGLIHYCKNTNDEEFLINEGLEMMIETARYWMERTYKKGDRYHIQGVMGPDEYLAFTNDNTFTNYMVRYTLQATLETVSLAKVKKSDVLSNLNITEDELNKIEDIVNNIVLLVDKDDSFIEQCGNFMEFEDIDIDKIWLDKKRPFGQFISQERNYRSKVLKQADVVALLYLFRKDFDNKMKKNCIDYYEPITTHDSSLSYIFHSLVYSDIDEQEKAYNMLEKSLGIDLTEKGAAEGIHIANCGGIWQALVMGFAGLTNCLESDELKITNKLPDEIDSLSYKIYFKDSWYDIYVDHNESRVTPL</sequence>
<proteinExistence type="inferred from homology"/>
<evidence type="ECO:0000313" key="9">
    <source>
        <dbReference type="EMBL" id="GKX28732.1"/>
    </source>
</evidence>
<dbReference type="GO" id="GO:0030246">
    <property type="term" value="F:carbohydrate binding"/>
    <property type="evidence" value="ECO:0007669"/>
    <property type="project" value="InterPro"/>
</dbReference>
<dbReference type="InterPro" id="IPR012341">
    <property type="entry name" value="6hp_glycosidase-like_sf"/>
</dbReference>
<evidence type="ECO:0000256" key="5">
    <source>
        <dbReference type="PIRSR" id="PIRSR036289-51"/>
    </source>
</evidence>
<dbReference type="Gene3D" id="1.50.10.10">
    <property type="match status" value="1"/>
</dbReference>
<dbReference type="InterPro" id="IPR017045">
    <property type="entry name" value="Malt_Pase/Glycosyl_Hdrlase"/>
</dbReference>
<feature type="active site" description="Proton donor" evidence="4">
    <location>
        <position position="473"/>
    </location>
</feature>
<dbReference type="GO" id="GO:0004553">
    <property type="term" value="F:hydrolase activity, hydrolyzing O-glycosyl compounds"/>
    <property type="evidence" value="ECO:0007669"/>
    <property type="project" value="TreeGrafter"/>
</dbReference>
<evidence type="ECO:0000256" key="3">
    <source>
        <dbReference type="ARBA" id="ARBA00022679"/>
    </source>
</evidence>
<dbReference type="GO" id="GO:0016757">
    <property type="term" value="F:glycosyltransferase activity"/>
    <property type="evidence" value="ECO:0007669"/>
    <property type="project" value="UniProtKB-KW"/>
</dbReference>
<dbReference type="InterPro" id="IPR005195">
    <property type="entry name" value="Glyco_hydro_65_M"/>
</dbReference>
<dbReference type="Proteomes" id="UP001144256">
    <property type="component" value="Unassembled WGS sequence"/>
</dbReference>
<dbReference type="SUPFAM" id="SSF74650">
    <property type="entry name" value="Galactose mutarotase-like"/>
    <property type="match status" value="1"/>
</dbReference>
<dbReference type="Gene3D" id="2.70.98.40">
    <property type="entry name" value="Glycoside hydrolase, family 65, N-terminal domain"/>
    <property type="match status" value="1"/>
</dbReference>
<organism evidence="9 10">
    <name type="scientific">Vallitalea longa</name>
    <dbReference type="NCBI Taxonomy" id="2936439"/>
    <lineage>
        <taxon>Bacteria</taxon>
        <taxon>Bacillati</taxon>
        <taxon>Bacillota</taxon>
        <taxon>Clostridia</taxon>
        <taxon>Lachnospirales</taxon>
        <taxon>Vallitaleaceae</taxon>
        <taxon>Vallitalea</taxon>
    </lineage>
</organism>
<dbReference type="Gene3D" id="2.60.420.10">
    <property type="entry name" value="Maltose phosphorylase, domain 3"/>
    <property type="match status" value="1"/>
</dbReference>
<protein>
    <submittedName>
        <fullName evidence="9">Glycosyl hydrolase</fullName>
    </submittedName>
</protein>
<keyword evidence="3" id="KW-0808">Transferase</keyword>
<evidence type="ECO:0000256" key="2">
    <source>
        <dbReference type="ARBA" id="ARBA00022676"/>
    </source>
</evidence>
<feature type="binding site" evidence="5">
    <location>
        <begin position="346"/>
        <end position="347"/>
    </location>
    <ligand>
        <name>substrate</name>
    </ligand>
</feature>
<evidence type="ECO:0000313" key="10">
    <source>
        <dbReference type="Proteomes" id="UP001144256"/>
    </source>
</evidence>
<dbReference type="PANTHER" id="PTHR11051">
    <property type="entry name" value="GLYCOSYL HYDROLASE-RELATED"/>
    <property type="match status" value="1"/>
</dbReference>
<accession>A0A9W5Y7Y1</accession>
<reference evidence="9" key="1">
    <citation type="submission" date="2022-06" db="EMBL/GenBank/DDBJ databases">
        <title>Vallitalea longa sp. nov., an anaerobic bacterium isolated from marine sediment.</title>
        <authorList>
            <person name="Hirano S."/>
            <person name="Terahara T."/>
            <person name="Mori K."/>
            <person name="Hamada M."/>
            <person name="Matsumoto R."/>
            <person name="Kobayashi T."/>
        </authorList>
    </citation>
    <scope>NUCLEOTIDE SEQUENCE</scope>
    <source>
        <strain evidence="9">SH18-1</strain>
    </source>
</reference>
<dbReference type="RefSeq" id="WP_281813353.1">
    <property type="nucleotide sequence ID" value="NZ_BRLB01000001.1"/>
</dbReference>
<dbReference type="PIRSF" id="PIRSF036289">
    <property type="entry name" value="Glycosyl_hydrolase_malt_phosph"/>
    <property type="match status" value="1"/>
</dbReference>
<dbReference type="Pfam" id="PF03632">
    <property type="entry name" value="Glyco_hydro_65m"/>
    <property type="match status" value="1"/>
</dbReference>
<dbReference type="InterPro" id="IPR005196">
    <property type="entry name" value="Glyco_hydro_65_N"/>
</dbReference>
<keyword evidence="9" id="KW-0378">Hydrolase</keyword>
<dbReference type="InterPro" id="IPR011013">
    <property type="entry name" value="Gal_mutarotase_sf_dom"/>
</dbReference>
<dbReference type="InterPro" id="IPR008928">
    <property type="entry name" value="6-hairpin_glycosidase_sf"/>
</dbReference>
<dbReference type="SUPFAM" id="SSF48208">
    <property type="entry name" value="Six-hairpin glycosidases"/>
    <property type="match status" value="1"/>
</dbReference>
<dbReference type="AlphaFoldDB" id="A0A9W5Y7Y1"/>
<evidence type="ECO:0000259" key="6">
    <source>
        <dbReference type="Pfam" id="PF03632"/>
    </source>
</evidence>
<evidence type="ECO:0000256" key="1">
    <source>
        <dbReference type="ARBA" id="ARBA00006768"/>
    </source>
</evidence>
<name>A0A9W5Y7Y1_9FIRM</name>
<dbReference type="GO" id="GO:0005975">
    <property type="term" value="P:carbohydrate metabolic process"/>
    <property type="evidence" value="ECO:0007669"/>
    <property type="project" value="InterPro"/>
</dbReference>
<dbReference type="InterPro" id="IPR005194">
    <property type="entry name" value="Glyco_hydro_65_C"/>
</dbReference>
<feature type="binding site" evidence="5">
    <location>
        <begin position="582"/>
        <end position="583"/>
    </location>
    <ligand>
        <name>substrate</name>
    </ligand>
</feature>
<comment type="similarity">
    <text evidence="1">Belongs to the glycosyl hydrolase 65 family.</text>
</comment>
<feature type="domain" description="Glycoside hydrolase family 65 N-terminal" evidence="8">
    <location>
        <begin position="8"/>
        <end position="257"/>
    </location>
</feature>
<dbReference type="Pfam" id="PF03633">
    <property type="entry name" value="Glyco_hydro_65C"/>
    <property type="match status" value="1"/>
</dbReference>
<keyword evidence="2" id="KW-0328">Glycosyltransferase</keyword>
<dbReference type="Pfam" id="PF03636">
    <property type="entry name" value="Glyco_hydro_65N"/>
    <property type="match status" value="1"/>
</dbReference>
<dbReference type="PANTHER" id="PTHR11051:SF8">
    <property type="entry name" value="PROTEIN-GLUCOSYLGALACTOSYLHYDROXYLYSINE GLUCOSIDASE"/>
    <property type="match status" value="1"/>
</dbReference>
<dbReference type="EMBL" id="BRLB01000001">
    <property type="protein sequence ID" value="GKX28732.1"/>
    <property type="molecule type" value="Genomic_DNA"/>
</dbReference>
<feature type="domain" description="Glycoside hydrolase family 65 C-terminal" evidence="7">
    <location>
        <begin position="683"/>
        <end position="722"/>
    </location>
</feature>
<gene>
    <name evidence="9" type="ORF">SH1V18_12120</name>
</gene>
<feature type="domain" description="Glycoside hydrolase family 65 central catalytic" evidence="6">
    <location>
        <begin position="312"/>
        <end position="668"/>
    </location>
</feature>
<keyword evidence="10" id="KW-1185">Reference proteome</keyword>